<dbReference type="RefSeq" id="WP_049642141.1">
    <property type="nucleotide sequence ID" value="NZ_LFTY01000002.1"/>
</dbReference>
<dbReference type="Proteomes" id="UP000037178">
    <property type="component" value="Unassembled WGS sequence"/>
</dbReference>
<organism evidence="1 2">
    <name type="scientific">Candidatus Rhodobacter oscarellae</name>
    <dbReference type="NCBI Taxonomy" id="1675527"/>
    <lineage>
        <taxon>Bacteria</taxon>
        <taxon>Pseudomonadati</taxon>
        <taxon>Pseudomonadota</taxon>
        <taxon>Alphaproteobacteria</taxon>
        <taxon>Rhodobacterales</taxon>
        <taxon>Rhodobacter group</taxon>
        <taxon>Rhodobacter</taxon>
    </lineage>
</organism>
<sequence length="219" mass="24664">MASTLATEFERTGRLWLRQAIGTDAVEALRRGLPENPGPGQRVARGHPLFEALEAQGVNRAVRQGWPGMKPVRVLCFNKSERTNWTLPWHQDRVIAVQDRHDLPGFKNWTRKDGIWHCEPPFEILSRMLFVRLHLDPSTELNGAMEIALGHHSSIIASHQMGAAVERGSRELTTAAAGDMLILSMLTPHRSRPAQCAETRQVVRIDYADRDLPDPLAWC</sequence>
<keyword evidence="2" id="KW-1185">Reference proteome</keyword>
<protein>
    <recommendedName>
        <fullName evidence="3">Phytanoyl-CoA dioxygenase</fullName>
    </recommendedName>
</protein>
<dbReference type="OrthoDB" id="9791262at2"/>
<gene>
    <name evidence="1" type="ORF">AIOL_001172</name>
</gene>
<evidence type="ECO:0000313" key="2">
    <source>
        <dbReference type="Proteomes" id="UP000037178"/>
    </source>
</evidence>
<dbReference type="GO" id="GO:0016706">
    <property type="term" value="F:2-oxoglutarate-dependent dioxygenase activity"/>
    <property type="evidence" value="ECO:0007669"/>
    <property type="project" value="UniProtKB-ARBA"/>
</dbReference>
<evidence type="ECO:0000313" key="1">
    <source>
        <dbReference type="EMBL" id="KMW56220.1"/>
    </source>
</evidence>
<dbReference type="AlphaFoldDB" id="A0A0J9E0H6"/>
<dbReference type="EMBL" id="LFTY01000002">
    <property type="protein sequence ID" value="KMW56220.1"/>
    <property type="molecule type" value="Genomic_DNA"/>
</dbReference>
<dbReference type="PATRIC" id="fig|1675527.3.peg.1253"/>
<accession>A0A0J9E0H6</accession>
<dbReference type="SUPFAM" id="SSF51197">
    <property type="entry name" value="Clavaminate synthase-like"/>
    <property type="match status" value="1"/>
</dbReference>
<dbReference type="Gene3D" id="2.60.120.620">
    <property type="entry name" value="q2cbj1_9rhob like domain"/>
    <property type="match status" value="1"/>
</dbReference>
<name>A0A0J9E0H6_9RHOB</name>
<dbReference type="Pfam" id="PF05721">
    <property type="entry name" value="PhyH"/>
    <property type="match status" value="1"/>
</dbReference>
<proteinExistence type="predicted"/>
<comment type="caution">
    <text evidence="1">The sequence shown here is derived from an EMBL/GenBank/DDBJ whole genome shotgun (WGS) entry which is preliminary data.</text>
</comment>
<dbReference type="InterPro" id="IPR008775">
    <property type="entry name" value="Phytyl_CoA_dOase-like"/>
</dbReference>
<reference evidence="1 2" key="1">
    <citation type="submission" date="2015-06" db="EMBL/GenBank/DDBJ databases">
        <title>Draft genome sequence of an Alphaproteobacteria species associated to the Mediterranean sponge Oscarella lobularis.</title>
        <authorList>
            <person name="Jourda C."/>
            <person name="Santini S."/>
            <person name="Claverie J.-M."/>
        </authorList>
    </citation>
    <scope>NUCLEOTIDE SEQUENCE [LARGE SCALE GENOMIC DNA]</scope>
    <source>
        <strain evidence="1">IGS</strain>
    </source>
</reference>
<dbReference type="STRING" id="1675527.AIOL_001172"/>
<evidence type="ECO:0008006" key="3">
    <source>
        <dbReference type="Google" id="ProtNLM"/>
    </source>
</evidence>